<evidence type="ECO:0000313" key="8">
    <source>
        <dbReference type="Proteomes" id="UP000314294"/>
    </source>
</evidence>
<dbReference type="InterPro" id="IPR001841">
    <property type="entry name" value="Znf_RING"/>
</dbReference>
<dbReference type="PROSITE" id="PS00518">
    <property type="entry name" value="ZF_RING_1"/>
    <property type="match status" value="1"/>
</dbReference>
<name>A0A4Z2EVD7_9TELE</name>
<feature type="region of interest" description="Disordered" evidence="5">
    <location>
        <begin position="1"/>
        <end position="29"/>
    </location>
</feature>
<accession>A0A4Z2EVD7</accession>
<dbReference type="GO" id="GO:0016567">
    <property type="term" value="P:protein ubiquitination"/>
    <property type="evidence" value="ECO:0007669"/>
    <property type="project" value="TreeGrafter"/>
</dbReference>
<reference evidence="7 8" key="1">
    <citation type="submission" date="2019-03" db="EMBL/GenBank/DDBJ databases">
        <title>First draft genome of Liparis tanakae, snailfish: a comprehensive survey of snailfish specific genes.</title>
        <authorList>
            <person name="Kim W."/>
            <person name="Song I."/>
            <person name="Jeong J.-H."/>
            <person name="Kim D."/>
            <person name="Kim S."/>
            <person name="Ryu S."/>
            <person name="Song J.Y."/>
            <person name="Lee S.K."/>
        </authorList>
    </citation>
    <scope>NUCLEOTIDE SEQUENCE [LARGE SCALE GENOMIC DNA]</scope>
    <source>
        <tissue evidence="7">Muscle</tissue>
    </source>
</reference>
<organism evidence="7 8">
    <name type="scientific">Liparis tanakae</name>
    <name type="common">Tanaka's snailfish</name>
    <dbReference type="NCBI Taxonomy" id="230148"/>
    <lineage>
        <taxon>Eukaryota</taxon>
        <taxon>Metazoa</taxon>
        <taxon>Chordata</taxon>
        <taxon>Craniata</taxon>
        <taxon>Vertebrata</taxon>
        <taxon>Euteleostomi</taxon>
        <taxon>Actinopterygii</taxon>
        <taxon>Neopterygii</taxon>
        <taxon>Teleostei</taxon>
        <taxon>Neoteleostei</taxon>
        <taxon>Acanthomorphata</taxon>
        <taxon>Eupercaria</taxon>
        <taxon>Perciformes</taxon>
        <taxon>Cottioidei</taxon>
        <taxon>Cottales</taxon>
        <taxon>Liparidae</taxon>
        <taxon>Liparis</taxon>
    </lineage>
</organism>
<feature type="domain" description="RING-type" evidence="6">
    <location>
        <begin position="61"/>
        <end position="99"/>
    </location>
</feature>
<keyword evidence="1" id="KW-0479">Metal-binding</keyword>
<dbReference type="InterPro" id="IPR017907">
    <property type="entry name" value="Znf_RING_CS"/>
</dbReference>
<protein>
    <recommendedName>
        <fullName evidence="6">RING-type domain-containing protein</fullName>
    </recommendedName>
</protein>
<keyword evidence="2 4" id="KW-0863">Zinc-finger</keyword>
<dbReference type="PROSITE" id="PS50089">
    <property type="entry name" value="ZF_RING_2"/>
    <property type="match status" value="1"/>
</dbReference>
<evidence type="ECO:0000256" key="3">
    <source>
        <dbReference type="ARBA" id="ARBA00022833"/>
    </source>
</evidence>
<dbReference type="InterPro" id="IPR051435">
    <property type="entry name" value="RING_finger_E3_ubiq-ligases"/>
</dbReference>
<dbReference type="GO" id="GO:0008270">
    <property type="term" value="F:zinc ion binding"/>
    <property type="evidence" value="ECO:0007669"/>
    <property type="project" value="UniProtKB-KW"/>
</dbReference>
<gene>
    <name evidence="7" type="ORF">EYF80_057628</name>
</gene>
<evidence type="ECO:0000259" key="6">
    <source>
        <dbReference type="PROSITE" id="PS50089"/>
    </source>
</evidence>
<feature type="compositionally biased region" description="Polar residues" evidence="5">
    <location>
        <begin position="1"/>
        <end position="10"/>
    </location>
</feature>
<sequence>MERSPQISSTRLDESKEETSELPPGGPEDLATSHTILRHLMRRKKQAWLERSELCAPEAPCISVSKTPKMLECTHTFCLQCLTLLTNGRAGDDLSCPLCCRTELPPGRKEMGIKNDRIRRLEKPKQSAASQDGKFDPTRGGGGKSCSVNRTAMWKHM</sequence>
<evidence type="ECO:0000313" key="7">
    <source>
        <dbReference type="EMBL" id="TNN32212.1"/>
    </source>
</evidence>
<dbReference type="Pfam" id="PF15227">
    <property type="entry name" value="zf-C3HC4_4"/>
    <property type="match status" value="1"/>
</dbReference>
<feature type="region of interest" description="Disordered" evidence="5">
    <location>
        <begin position="122"/>
        <end position="157"/>
    </location>
</feature>
<dbReference type="PANTHER" id="PTHR22791">
    <property type="entry name" value="RING-TYPE DOMAIN-CONTAINING PROTEIN"/>
    <property type="match status" value="1"/>
</dbReference>
<dbReference type="OrthoDB" id="252722at2759"/>
<evidence type="ECO:0000256" key="2">
    <source>
        <dbReference type="ARBA" id="ARBA00022771"/>
    </source>
</evidence>
<dbReference type="AlphaFoldDB" id="A0A4Z2EVD7"/>
<dbReference type="SUPFAM" id="SSF57850">
    <property type="entry name" value="RING/U-box"/>
    <property type="match status" value="1"/>
</dbReference>
<proteinExistence type="predicted"/>
<evidence type="ECO:0000256" key="5">
    <source>
        <dbReference type="SAM" id="MobiDB-lite"/>
    </source>
</evidence>
<dbReference type="Proteomes" id="UP000314294">
    <property type="component" value="Unassembled WGS sequence"/>
</dbReference>
<dbReference type="InterPro" id="IPR013083">
    <property type="entry name" value="Znf_RING/FYVE/PHD"/>
</dbReference>
<keyword evidence="3" id="KW-0862">Zinc</keyword>
<dbReference type="EMBL" id="SRLO01002841">
    <property type="protein sequence ID" value="TNN32212.1"/>
    <property type="molecule type" value="Genomic_DNA"/>
</dbReference>
<evidence type="ECO:0000256" key="4">
    <source>
        <dbReference type="PROSITE-ProRule" id="PRU00175"/>
    </source>
</evidence>
<comment type="caution">
    <text evidence="7">The sequence shown here is derived from an EMBL/GenBank/DDBJ whole genome shotgun (WGS) entry which is preliminary data.</text>
</comment>
<evidence type="ECO:0000256" key="1">
    <source>
        <dbReference type="ARBA" id="ARBA00022723"/>
    </source>
</evidence>
<keyword evidence="8" id="KW-1185">Reference proteome</keyword>
<dbReference type="Gene3D" id="3.30.40.10">
    <property type="entry name" value="Zinc/RING finger domain, C3HC4 (zinc finger)"/>
    <property type="match status" value="1"/>
</dbReference>
<dbReference type="PANTHER" id="PTHR22791:SF6">
    <property type="entry name" value="RING-TYPE DOMAIN-CONTAINING PROTEIN"/>
    <property type="match status" value="1"/>
</dbReference>
<dbReference type="GO" id="GO:0061630">
    <property type="term" value="F:ubiquitin protein ligase activity"/>
    <property type="evidence" value="ECO:0007669"/>
    <property type="project" value="TreeGrafter"/>
</dbReference>